<name>A0A6H0XSH3_9PEZI</name>
<dbReference type="Proteomes" id="UP000503462">
    <property type="component" value="Chromosome 2"/>
</dbReference>
<proteinExistence type="predicted"/>
<keyword evidence="1" id="KW-0732">Signal</keyword>
<evidence type="ECO:0000313" key="2">
    <source>
        <dbReference type="EMBL" id="QIW97419.1"/>
    </source>
</evidence>
<keyword evidence="3" id="KW-1185">Reference proteome</keyword>
<accession>A0A6H0XSH3</accession>
<gene>
    <name evidence="2" type="ORF">AMS68_002937</name>
</gene>
<dbReference type="EMBL" id="CP051140">
    <property type="protein sequence ID" value="QIW97419.1"/>
    <property type="molecule type" value="Genomic_DNA"/>
</dbReference>
<protein>
    <submittedName>
        <fullName evidence="2">Uncharacterized protein</fullName>
    </submittedName>
</protein>
<dbReference type="Gene3D" id="3.40.50.1820">
    <property type="entry name" value="alpha/beta hydrolase"/>
    <property type="match status" value="1"/>
</dbReference>
<evidence type="ECO:0000313" key="3">
    <source>
        <dbReference type="Proteomes" id="UP000503462"/>
    </source>
</evidence>
<organism evidence="2 3">
    <name type="scientific">Peltaster fructicola</name>
    <dbReference type="NCBI Taxonomy" id="286661"/>
    <lineage>
        <taxon>Eukaryota</taxon>
        <taxon>Fungi</taxon>
        <taxon>Dikarya</taxon>
        <taxon>Ascomycota</taxon>
        <taxon>Pezizomycotina</taxon>
        <taxon>Dothideomycetes</taxon>
        <taxon>Dothideomycetes incertae sedis</taxon>
        <taxon>Peltaster</taxon>
    </lineage>
</organism>
<feature type="signal peptide" evidence="1">
    <location>
        <begin position="1"/>
        <end position="16"/>
    </location>
</feature>
<dbReference type="OrthoDB" id="190201at2759"/>
<dbReference type="InterPro" id="IPR029058">
    <property type="entry name" value="AB_hydrolase_fold"/>
</dbReference>
<reference evidence="2 3" key="1">
    <citation type="journal article" date="2016" name="Sci. Rep.">
        <title>Peltaster fructicola genome reveals evolution from an invasive phytopathogen to an ectophytic parasite.</title>
        <authorList>
            <person name="Xu C."/>
            <person name="Chen H."/>
            <person name="Gleason M.L."/>
            <person name="Xu J.R."/>
            <person name="Liu H."/>
            <person name="Zhang R."/>
            <person name="Sun G."/>
        </authorList>
    </citation>
    <scope>NUCLEOTIDE SEQUENCE [LARGE SCALE GENOMIC DNA]</scope>
    <source>
        <strain evidence="2 3">LNHT1506</strain>
    </source>
</reference>
<dbReference type="SUPFAM" id="SSF53474">
    <property type="entry name" value="alpha/beta-Hydrolases"/>
    <property type="match status" value="1"/>
</dbReference>
<feature type="chain" id="PRO_5026314273" evidence="1">
    <location>
        <begin position="17"/>
        <end position="391"/>
    </location>
</feature>
<evidence type="ECO:0000256" key="1">
    <source>
        <dbReference type="SAM" id="SignalP"/>
    </source>
</evidence>
<sequence length="391" mass="41720">MASTFVTLFLAGTAAAVTLVQRNLSTRCKEVSFQVSGTAQNVVITNPNDIQGTIDSLTANLLTATVSGTQTLAGYYCEPYINNANSTKLQIFRGSFFTNRESWTALGGTPLFSPPLAPYQPQIYSWFEFVNKLGYPTLAIDSLGDGNSSRPDPVTVAQIPYEVAIYHDLVQKIRAGTTGQLPCKYSYIAHIGNSLGSVLGTNTAAAYPQDFDAIVLTGYSKAVYPSFPGVSLNAPAPASVVNATRFPKYPLGYVTSTNQTSLTNSFFGQQGIVDFDPQVAALFYQRRDTVSLGNVVATYLPTSAPVATGFKGRVLVITGENDQAFCGLGSSALSPNTMCGPLLKETGTLYPAADYNYQSVPKTGHATILHKNAKFVFTVAHNFLAGAHYGA</sequence>
<dbReference type="AlphaFoldDB" id="A0A6H0XSH3"/>